<feature type="active site" evidence="6">
    <location>
        <position position="225"/>
    </location>
</feature>
<evidence type="ECO:0000313" key="10">
    <source>
        <dbReference type="Proteomes" id="UP000247078"/>
    </source>
</evidence>
<dbReference type="PANTHER" id="PTHR10629">
    <property type="entry name" value="CYTOSINE-SPECIFIC METHYLTRANSFERASE"/>
    <property type="match status" value="1"/>
</dbReference>
<dbReference type="GO" id="GO:0003677">
    <property type="term" value="F:DNA binding"/>
    <property type="evidence" value="ECO:0007669"/>
    <property type="project" value="TreeGrafter"/>
</dbReference>
<feature type="region of interest" description="Disordered" evidence="8">
    <location>
        <begin position="354"/>
        <end position="376"/>
    </location>
</feature>
<keyword evidence="5" id="KW-0680">Restriction system</keyword>
<dbReference type="InterPro" id="IPR050390">
    <property type="entry name" value="C5-Methyltransferase"/>
</dbReference>
<evidence type="ECO:0000256" key="7">
    <source>
        <dbReference type="RuleBase" id="RU000416"/>
    </source>
</evidence>
<sequence length="395" mass="44649">MIANHYAAKLSDLDLVIAENVPPGGNWKNIPDWVPSKRIQQIRESFEQGKGSRSTYYGRLDPNNPSYTINTYFNRPGNGCHLHYDYHQPQHRTLSHREAARLQSFPDDFVFFGSKSAVSKQIGNAVPPLLSFQIAKNLPTQGHYVDLFSGAGGLSLGFKWAGWTPIVGSDIDKYSLETYKYNIHDNVVLGDIQDNSVFKLIVEECQKARLKRPNIPLYVLGGPPCQGFSTAGNRRSNTDERNWLFKSYIELLKIIQPDGFVFENVIGILSMDKGNFFEMILNQLKDTTENVTVNKLNSVEFGIPQRRKRVIAVGTQKAQITFPKPITTLKNEQIDIFSDLANAVSVQEALDDLPSLKQNEDGSEKDYLKNPSNPFQKFMRGKITPDQYLNLISKK</sequence>
<feature type="compositionally biased region" description="Basic and acidic residues" evidence="8">
    <location>
        <begin position="358"/>
        <end position="368"/>
    </location>
</feature>
<evidence type="ECO:0000256" key="2">
    <source>
        <dbReference type="ARBA" id="ARBA00022603"/>
    </source>
</evidence>
<dbReference type="GO" id="GO:0032259">
    <property type="term" value="P:methylation"/>
    <property type="evidence" value="ECO:0007669"/>
    <property type="project" value="UniProtKB-KW"/>
</dbReference>
<dbReference type="Gene3D" id="3.40.50.150">
    <property type="entry name" value="Vaccinia Virus protein VP39"/>
    <property type="match status" value="1"/>
</dbReference>
<dbReference type="PANTHER" id="PTHR10629:SF52">
    <property type="entry name" value="DNA (CYTOSINE-5)-METHYLTRANSFERASE 1"/>
    <property type="match status" value="1"/>
</dbReference>
<evidence type="ECO:0000256" key="4">
    <source>
        <dbReference type="ARBA" id="ARBA00022691"/>
    </source>
</evidence>
<dbReference type="Gene3D" id="3.90.120.10">
    <property type="entry name" value="DNA Methylase, subunit A, domain 2"/>
    <property type="match status" value="1"/>
</dbReference>
<dbReference type="RefSeq" id="WP_110000378.1">
    <property type="nucleotide sequence ID" value="NZ_QGTZ01000008.1"/>
</dbReference>
<comment type="caution">
    <text evidence="9">The sequence shown here is derived from an EMBL/GenBank/DDBJ whole genome shotgun (WGS) entry which is preliminary data.</text>
</comment>
<dbReference type="InterPro" id="IPR001525">
    <property type="entry name" value="C5_MeTfrase"/>
</dbReference>
<dbReference type="GO" id="GO:0003886">
    <property type="term" value="F:DNA (cytosine-5-)-methyltransferase activity"/>
    <property type="evidence" value="ECO:0007669"/>
    <property type="project" value="UniProtKB-EC"/>
</dbReference>
<dbReference type="EC" id="2.1.1.37" evidence="1"/>
<dbReference type="InterPro" id="IPR031303">
    <property type="entry name" value="C5_meth_CS"/>
</dbReference>
<dbReference type="GO" id="GO:0044027">
    <property type="term" value="P:negative regulation of gene expression via chromosomal CpG island methylation"/>
    <property type="evidence" value="ECO:0007669"/>
    <property type="project" value="TreeGrafter"/>
</dbReference>
<comment type="similarity">
    <text evidence="6 7">Belongs to the class I-like SAM-binding methyltransferase superfamily. C5-methyltransferase family.</text>
</comment>
<organism evidence="9 10">
    <name type="scientific">Paenibacillus pabuli</name>
    <dbReference type="NCBI Taxonomy" id="1472"/>
    <lineage>
        <taxon>Bacteria</taxon>
        <taxon>Bacillati</taxon>
        <taxon>Bacillota</taxon>
        <taxon>Bacilli</taxon>
        <taxon>Bacillales</taxon>
        <taxon>Paenibacillaceae</taxon>
        <taxon>Paenibacillus</taxon>
    </lineage>
</organism>
<dbReference type="AlphaFoldDB" id="A0A855Y9K5"/>
<proteinExistence type="inferred from homology"/>
<dbReference type="GO" id="GO:0009307">
    <property type="term" value="P:DNA restriction-modification system"/>
    <property type="evidence" value="ECO:0007669"/>
    <property type="project" value="UniProtKB-KW"/>
</dbReference>
<evidence type="ECO:0000313" key="9">
    <source>
        <dbReference type="EMBL" id="PWW37888.1"/>
    </source>
</evidence>
<dbReference type="SUPFAM" id="SSF53335">
    <property type="entry name" value="S-adenosyl-L-methionine-dependent methyltransferases"/>
    <property type="match status" value="2"/>
</dbReference>
<dbReference type="PROSITE" id="PS51679">
    <property type="entry name" value="SAM_MT_C5"/>
    <property type="match status" value="1"/>
</dbReference>
<gene>
    <name evidence="9" type="ORF">DET56_10881</name>
</gene>
<dbReference type="Proteomes" id="UP000247078">
    <property type="component" value="Unassembled WGS sequence"/>
</dbReference>
<keyword evidence="2 6" id="KW-0489">Methyltransferase</keyword>
<dbReference type="NCBIfam" id="TIGR00675">
    <property type="entry name" value="dcm"/>
    <property type="match status" value="1"/>
</dbReference>
<dbReference type="Pfam" id="PF00145">
    <property type="entry name" value="DNA_methylase"/>
    <property type="match status" value="2"/>
</dbReference>
<accession>A0A855Y9K5</accession>
<name>A0A855Y9K5_9BACL</name>
<keyword evidence="4 6" id="KW-0949">S-adenosyl-L-methionine</keyword>
<evidence type="ECO:0000256" key="5">
    <source>
        <dbReference type="ARBA" id="ARBA00022747"/>
    </source>
</evidence>
<dbReference type="EMBL" id="QGTZ01000008">
    <property type="protein sequence ID" value="PWW37888.1"/>
    <property type="molecule type" value="Genomic_DNA"/>
</dbReference>
<evidence type="ECO:0000256" key="8">
    <source>
        <dbReference type="SAM" id="MobiDB-lite"/>
    </source>
</evidence>
<dbReference type="PROSITE" id="PS00095">
    <property type="entry name" value="C5_MTASE_2"/>
    <property type="match status" value="1"/>
</dbReference>
<dbReference type="InterPro" id="IPR029063">
    <property type="entry name" value="SAM-dependent_MTases_sf"/>
</dbReference>
<evidence type="ECO:0000256" key="1">
    <source>
        <dbReference type="ARBA" id="ARBA00011975"/>
    </source>
</evidence>
<evidence type="ECO:0000256" key="3">
    <source>
        <dbReference type="ARBA" id="ARBA00022679"/>
    </source>
</evidence>
<evidence type="ECO:0000256" key="6">
    <source>
        <dbReference type="PROSITE-ProRule" id="PRU01016"/>
    </source>
</evidence>
<dbReference type="PRINTS" id="PR00105">
    <property type="entry name" value="C5METTRFRASE"/>
</dbReference>
<reference evidence="9 10" key="1">
    <citation type="submission" date="2018-05" db="EMBL/GenBank/DDBJ databases">
        <title>Freshwater and sediment microbial communities from various areas in North America, analyzing microbe dynamics in response to fracking.</title>
        <authorList>
            <person name="Lamendella R."/>
        </authorList>
    </citation>
    <scope>NUCLEOTIDE SEQUENCE [LARGE SCALE GENOMIC DNA]</scope>
    <source>
        <strain evidence="9 10">DB-3</strain>
    </source>
</reference>
<keyword evidence="3 6" id="KW-0808">Transferase</keyword>
<protein>
    <recommendedName>
        <fullName evidence="1">DNA (cytosine-5-)-methyltransferase</fullName>
        <ecNumber evidence="1">2.1.1.37</ecNumber>
    </recommendedName>
</protein>